<comment type="caution">
    <text evidence="1">The sequence shown here is derived from an EMBL/GenBank/DDBJ whole genome shotgun (WGS) entry which is preliminary data.</text>
</comment>
<organism evidence="1 2">
    <name type="scientific">Parabacteroides hominis</name>
    <dbReference type="NCBI Taxonomy" id="2763057"/>
    <lineage>
        <taxon>Bacteria</taxon>
        <taxon>Pseudomonadati</taxon>
        <taxon>Bacteroidota</taxon>
        <taxon>Bacteroidia</taxon>
        <taxon>Bacteroidales</taxon>
        <taxon>Tannerellaceae</taxon>
        <taxon>Parabacteroides</taxon>
    </lineage>
</organism>
<dbReference type="Proteomes" id="UP000651475">
    <property type="component" value="Unassembled WGS sequence"/>
</dbReference>
<sequence>MELKDFIKGVIFDITNAVKECQQELNNGAIIAPTGNWNNKNHIQSKELSALTVSDIDFEVSVSVGSSNEIAGKITVLSAIVAGSIGSGNTTKDENVSKVRFSIPVVLPPYPVQNAKFGVNLKPV</sequence>
<evidence type="ECO:0000313" key="1">
    <source>
        <dbReference type="EMBL" id="MBC5632076.1"/>
    </source>
</evidence>
<evidence type="ECO:0000313" key="2">
    <source>
        <dbReference type="Proteomes" id="UP000651475"/>
    </source>
</evidence>
<name>A0ABR7DL10_9BACT</name>
<dbReference type="RefSeq" id="WP_186928860.1">
    <property type="nucleotide sequence ID" value="NZ_JACOOJ010000005.1"/>
</dbReference>
<accession>A0ABR7DL10</accession>
<reference evidence="1 2" key="1">
    <citation type="submission" date="2020-08" db="EMBL/GenBank/DDBJ databases">
        <title>Genome public.</title>
        <authorList>
            <person name="Liu C."/>
            <person name="Sun Q."/>
        </authorList>
    </citation>
    <scope>NUCLEOTIDE SEQUENCE [LARGE SCALE GENOMIC DNA]</scope>
    <source>
        <strain evidence="1 2">NSJ-79</strain>
    </source>
</reference>
<proteinExistence type="predicted"/>
<protein>
    <submittedName>
        <fullName evidence="1">Uncharacterized protein</fullName>
    </submittedName>
</protein>
<keyword evidence="2" id="KW-1185">Reference proteome</keyword>
<gene>
    <name evidence="1" type="ORF">H8S65_04720</name>
</gene>
<dbReference type="EMBL" id="JACOOJ010000005">
    <property type="protein sequence ID" value="MBC5632076.1"/>
    <property type="molecule type" value="Genomic_DNA"/>
</dbReference>